<keyword evidence="1" id="KW-0690">Ribosome biogenesis</keyword>
<keyword evidence="1" id="KW-0963">Cytoplasm</keyword>
<organism evidence="4 5">
    <name type="scientific">Pacificimonas pallii</name>
    <dbReference type="NCBI Taxonomy" id="2827236"/>
    <lineage>
        <taxon>Bacteria</taxon>
        <taxon>Pseudomonadati</taxon>
        <taxon>Pseudomonadota</taxon>
        <taxon>Alphaproteobacteria</taxon>
        <taxon>Sphingomonadales</taxon>
        <taxon>Sphingosinicellaceae</taxon>
        <taxon>Pacificimonas</taxon>
    </lineage>
</organism>
<dbReference type="HAMAP" id="MF_00014">
    <property type="entry name" value="Ribosome_mat_RimM"/>
    <property type="match status" value="1"/>
</dbReference>
<evidence type="ECO:0000259" key="2">
    <source>
        <dbReference type="Pfam" id="PF01782"/>
    </source>
</evidence>
<reference evidence="4 5" key="1">
    <citation type="submission" date="2021-04" db="EMBL/GenBank/DDBJ databases">
        <authorList>
            <person name="Pira H."/>
            <person name="Risdian C."/>
            <person name="Wink J."/>
        </authorList>
    </citation>
    <scope>NUCLEOTIDE SEQUENCE [LARGE SCALE GENOMIC DNA]</scope>
    <source>
        <strain evidence="4 5">WHA3</strain>
    </source>
</reference>
<comment type="subcellular location">
    <subcellularLocation>
        <location evidence="1">Cytoplasm</location>
    </subcellularLocation>
</comment>
<gene>
    <name evidence="1 4" type="primary">rimM</name>
    <name evidence="4" type="ORF">KCG44_04535</name>
</gene>
<keyword evidence="1" id="KW-0698">rRNA processing</keyword>
<dbReference type="NCBIfam" id="TIGR02273">
    <property type="entry name" value="16S_RimM"/>
    <property type="match status" value="1"/>
</dbReference>
<sequence length="169" mass="18250">MIEDNSNAVLLAAIIGAHGISGEVRLKLFADSEDSFAAFKTYDAGGRTLTLTSMKRAGKSFVARFKEIHDRTAAEALKGTRLTVDRDRLPEPGEGEVYAADLIGRSVGTPDGRLVGHIHAVENYGAGDILDIEKPDGKRFMLAFNADTVPIFGDNVTVDPDYLDEADRP</sequence>
<feature type="domain" description="Ribosome maturation factor RimM PRC barrel" evidence="3">
    <location>
        <begin position="101"/>
        <end position="150"/>
    </location>
</feature>
<comment type="caution">
    <text evidence="4">The sequence shown here is derived from an EMBL/GenBank/DDBJ whole genome shotgun (WGS) entry which is preliminary data.</text>
</comment>
<evidence type="ECO:0000313" key="4">
    <source>
        <dbReference type="EMBL" id="MBV7256048.1"/>
    </source>
</evidence>
<evidence type="ECO:0000259" key="3">
    <source>
        <dbReference type="Pfam" id="PF24986"/>
    </source>
</evidence>
<dbReference type="Proteomes" id="UP000722336">
    <property type="component" value="Unassembled WGS sequence"/>
</dbReference>
<name>A0ABS6SCA4_9SPHN</name>
<comment type="subunit">
    <text evidence="1">Binds ribosomal protein uS19.</text>
</comment>
<keyword evidence="1" id="KW-0143">Chaperone</keyword>
<dbReference type="InterPro" id="IPR056792">
    <property type="entry name" value="PRC_RimM"/>
</dbReference>
<dbReference type="Pfam" id="PF24986">
    <property type="entry name" value="PRC_RimM"/>
    <property type="match status" value="1"/>
</dbReference>
<dbReference type="PANTHER" id="PTHR33692">
    <property type="entry name" value="RIBOSOME MATURATION FACTOR RIMM"/>
    <property type="match status" value="1"/>
</dbReference>
<feature type="domain" description="RimM N-terminal" evidence="2">
    <location>
        <begin position="11"/>
        <end position="87"/>
    </location>
</feature>
<comment type="domain">
    <text evidence="1">The PRC barrel domain binds ribosomal protein uS19.</text>
</comment>
<proteinExistence type="inferred from homology"/>
<comment type="similarity">
    <text evidence="1">Belongs to the RimM family.</text>
</comment>
<evidence type="ECO:0000256" key="1">
    <source>
        <dbReference type="HAMAP-Rule" id="MF_00014"/>
    </source>
</evidence>
<dbReference type="PANTHER" id="PTHR33692:SF1">
    <property type="entry name" value="RIBOSOME MATURATION FACTOR RIMM"/>
    <property type="match status" value="1"/>
</dbReference>
<dbReference type="Pfam" id="PF01782">
    <property type="entry name" value="RimM"/>
    <property type="match status" value="1"/>
</dbReference>
<dbReference type="RefSeq" id="WP_218444482.1">
    <property type="nucleotide sequence ID" value="NZ_JAGSPA010000001.1"/>
</dbReference>
<accession>A0ABS6SCA4</accession>
<protein>
    <recommendedName>
        <fullName evidence="1">Ribosome maturation factor RimM</fullName>
    </recommendedName>
</protein>
<keyword evidence="5" id="KW-1185">Reference proteome</keyword>
<evidence type="ECO:0000313" key="5">
    <source>
        <dbReference type="Proteomes" id="UP000722336"/>
    </source>
</evidence>
<dbReference type="InterPro" id="IPR002676">
    <property type="entry name" value="RimM_N"/>
</dbReference>
<dbReference type="InterPro" id="IPR011961">
    <property type="entry name" value="RimM"/>
</dbReference>
<comment type="function">
    <text evidence="1">An accessory protein needed during the final step in the assembly of 30S ribosomal subunit, possibly for assembly of the head region. Essential for efficient processing of 16S rRNA. May be needed both before and after RbfA during the maturation of 16S rRNA. It has affinity for free ribosomal 30S subunits but not for 70S ribosomes.</text>
</comment>
<dbReference type="EMBL" id="JAGSPA010000001">
    <property type="protein sequence ID" value="MBV7256048.1"/>
    <property type="molecule type" value="Genomic_DNA"/>
</dbReference>